<dbReference type="Pfam" id="PF07690">
    <property type="entry name" value="MFS_1"/>
    <property type="match status" value="1"/>
</dbReference>
<accession>A0A249MWW0</accession>
<evidence type="ECO:0000256" key="1">
    <source>
        <dbReference type="ARBA" id="ARBA00022692"/>
    </source>
</evidence>
<dbReference type="EMBL" id="CP022746">
    <property type="protein sequence ID" value="ASY45860.1"/>
    <property type="molecule type" value="Genomic_DNA"/>
</dbReference>
<evidence type="ECO:0000256" key="3">
    <source>
        <dbReference type="ARBA" id="ARBA00023136"/>
    </source>
</evidence>
<feature type="transmembrane region" description="Helical" evidence="4">
    <location>
        <begin position="25"/>
        <end position="50"/>
    </location>
</feature>
<feature type="transmembrane region" description="Helical" evidence="4">
    <location>
        <begin position="280"/>
        <end position="297"/>
    </location>
</feature>
<evidence type="ECO:0000256" key="2">
    <source>
        <dbReference type="ARBA" id="ARBA00022989"/>
    </source>
</evidence>
<keyword evidence="2 4" id="KW-1133">Transmembrane helix</keyword>
<feature type="transmembrane region" description="Helical" evidence="4">
    <location>
        <begin position="337"/>
        <end position="361"/>
    </location>
</feature>
<feature type="transmembrane region" description="Helical" evidence="4">
    <location>
        <begin position="212"/>
        <end position="231"/>
    </location>
</feature>
<feature type="transmembrane region" description="Helical" evidence="4">
    <location>
        <begin position="170"/>
        <end position="191"/>
    </location>
</feature>
<dbReference type="AlphaFoldDB" id="A0A249MWW0"/>
<evidence type="ECO:0000313" key="5">
    <source>
        <dbReference type="EMBL" id="ASY45860.1"/>
    </source>
</evidence>
<keyword evidence="1 4" id="KW-0812">Transmembrane</keyword>
<gene>
    <name evidence="5" type="ORF">CJD35_15025</name>
</gene>
<evidence type="ECO:0000313" key="6">
    <source>
        <dbReference type="Proteomes" id="UP000217141"/>
    </source>
</evidence>
<feature type="transmembrane region" description="Helical" evidence="4">
    <location>
        <begin position="62"/>
        <end position="82"/>
    </location>
</feature>
<name>A0A249MWW0_SPHXE</name>
<feature type="transmembrane region" description="Helical" evidence="4">
    <location>
        <begin position="251"/>
        <end position="273"/>
    </location>
</feature>
<dbReference type="InterPro" id="IPR036259">
    <property type="entry name" value="MFS_trans_sf"/>
</dbReference>
<dbReference type="RefSeq" id="WP_017181287.1">
    <property type="nucleotide sequence ID" value="NZ_CP022746.1"/>
</dbReference>
<evidence type="ECO:0000256" key="4">
    <source>
        <dbReference type="SAM" id="Phobius"/>
    </source>
</evidence>
<dbReference type="GO" id="GO:0022857">
    <property type="term" value="F:transmembrane transporter activity"/>
    <property type="evidence" value="ECO:0007669"/>
    <property type="project" value="InterPro"/>
</dbReference>
<sequence>MELNTAISGLGAAEQGAERLTRGGLISAILLGLVGAVVIFVTPGFLAVIAQKTGFNDDQLGYLAAWDINAMGVTIGLSTFALSRVPWRVAVGLGLALIISGNILTAAVVSFPAMAAARVVAGAGEGIAIGFAFAALGRAKNPDRAFAIYLVTGAALSSLFLYFLPALMAMFAPSTIFIANAGLTALVLLSLRAFPDGSKDEPDIFAAGGGKLDLRVASGALVGVFLLFFAMGGVWSYAERIGQLSRLTDNAIASGLSIGTMAGVVGAGLAGVLPRRWGRSWPLIFSGLIGTISFLLFRDQVSSTAYILACAMMLFSWNFAQPLLSGICSEACKRGRVVCAMASIQTFGTGLGPAAAAASLITGSFAVMIYAASLILALSIIVTISTAQWGRSPA</sequence>
<feature type="transmembrane region" description="Helical" evidence="4">
    <location>
        <begin position="367"/>
        <end position="387"/>
    </location>
</feature>
<feature type="transmembrane region" description="Helical" evidence="4">
    <location>
        <begin position="115"/>
        <end position="134"/>
    </location>
</feature>
<dbReference type="KEGG" id="shyd:CJD35_15025"/>
<feature type="transmembrane region" description="Helical" evidence="4">
    <location>
        <begin position="303"/>
        <end position="325"/>
    </location>
</feature>
<proteinExistence type="predicted"/>
<keyword evidence="3 4" id="KW-0472">Membrane</keyword>
<feature type="transmembrane region" description="Helical" evidence="4">
    <location>
        <begin position="146"/>
        <end position="164"/>
    </location>
</feature>
<dbReference type="InterPro" id="IPR011701">
    <property type="entry name" value="MFS"/>
</dbReference>
<protein>
    <submittedName>
        <fullName evidence="5">MFS transporter</fullName>
    </submittedName>
</protein>
<dbReference type="Proteomes" id="UP000217141">
    <property type="component" value="Chromosome II"/>
</dbReference>
<dbReference type="Gene3D" id="1.20.1250.20">
    <property type="entry name" value="MFS general substrate transporter like domains"/>
    <property type="match status" value="2"/>
</dbReference>
<feature type="transmembrane region" description="Helical" evidence="4">
    <location>
        <begin position="89"/>
        <end position="109"/>
    </location>
</feature>
<dbReference type="SUPFAM" id="SSF103473">
    <property type="entry name" value="MFS general substrate transporter"/>
    <property type="match status" value="1"/>
</dbReference>
<organism evidence="5 6">
    <name type="scientific">Sphingobium xenophagum</name>
    <dbReference type="NCBI Taxonomy" id="121428"/>
    <lineage>
        <taxon>Bacteria</taxon>
        <taxon>Pseudomonadati</taxon>
        <taxon>Pseudomonadota</taxon>
        <taxon>Alphaproteobacteria</taxon>
        <taxon>Sphingomonadales</taxon>
        <taxon>Sphingomonadaceae</taxon>
        <taxon>Sphingobium</taxon>
    </lineage>
</organism>
<reference evidence="5 6" key="1">
    <citation type="submission" date="2017-08" db="EMBL/GenBank/DDBJ databases">
        <title>Whole Genome Sequence of Sphingobium hydrophobicum C1: Insights into Adaption to the Electronic-waste Contaminated Sediment.</title>
        <authorList>
            <person name="Song D."/>
            <person name="Chen X."/>
            <person name="Xu M."/>
        </authorList>
    </citation>
    <scope>NUCLEOTIDE SEQUENCE [LARGE SCALE GENOMIC DNA]</scope>
    <source>
        <strain evidence="5 6">C1</strain>
    </source>
</reference>